<dbReference type="Proteomes" id="UP001152888">
    <property type="component" value="Unassembled WGS sequence"/>
</dbReference>
<evidence type="ECO:0000313" key="1">
    <source>
        <dbReference type="EMBL" id="CAH1992536.1"/>
    </source>
</evidence>
<proteinExistence type="predicted"/>
<name>A0A9P0LT05_ACAOB</name>
<keyword evidence="3" id="KW-1185">Reference proteome</keyword>
<dbReference type="EMBL" id="CAKOFQ010007147">
    <property type="protein sequence ID" value="CAH1992536.1"/>
    <property type="molecule type" value="Genomic_DNA"/>
</dbReference>
<sequence length="54" mass="6477">MHLKKYYRKIFPHFLDITALNSYILYRKLGGRKSRLTFVIGIAEKLIEKYGRDT</sequence>
<reference evidence="2" key="1">
    <citation type="submission" date="2022-03" db="EMBL/GenBank/DDBJ databases">
        <authorList>
            <person name="Sayadi A."/>
        </authorList>
    </citation>
    <scope>NUCLEOTIDE SEQUENCE</scope>
</reference>
<dbReference type="AlphaFoldDB" id="A0A9P0LT05"/>
<evidence type="ECO:0000313" key="3">
    <source>
        <dbReference type="Proteomes" id="UP001152888"/>
    </source>
</evidence>
<dbReference type="EMBL" id="CAKOFQ010007613">
    <property type="protein sequence ID" value="CAH2004961.1"/>
    <property type="molecule type" value="Genomic_DNA"/>
</dbReference>
<comment type="caution">
    <text evidence="2">The sequence shown here is derived from an EMBL/GenBank/DDBJ whole genome shotgun (WGS) entry which is preliminary data.</text>
</comment>
<evidence type="ECO:0000313" key="2">
    <source>
        <dbReference type="EMBL" id="CAH2004961.1"/>
    </source>
</evidence>
<organism evidence="2 3">
    <name type="scientific">Acanthoscelides obtectus</name>
    <name type="common">Bean weevil</name>
    <name type="synonym">Bruchus obtectus</name>
    <dbReference type="NCBI Taxonomy" id="200917"/>
    <lineage>
        <taxon>Eukaryota</taxon>
        <taxon>Metazoa</taxon>
        <taxon>Ecdysozoa</taxon>
        <taxon>Arthropoda</taxon>
        <taxon>Hexapoda</taxon>
        <taxon>Insecta</taxon>
        <taxon>Pterygota</taxon>
        <taxon>Neoptera</taxon>
        <taxon>Endopterygota</taxon>
        <taxon>Coleoptera</taxon>
        <taxon>Polyphaga</taxon>
        <taxon>Cucujiformia</taxon>
        <taxon>Chrysomeloidea</taxon>
        <taxon>Chrysomelidae</taxon>
        <taxon>Bruchinae</taxon>
        <taxon>Bruchini</taxon>
        <taxon>Acanthoscelides</taxon>
    </lineage>
</organism>
<gene>
    <name evidence="1" type="ORF">ACAOBT_LOCUS20924</name>
    <name evidence="2" type="ORF">ACAOBT_LOCUS28260</name>
</gene>
<accession>A0A9P0LT05</accession>
<dbReference type="OrthoDB" id="75807at2759"/>
<protein>
    <submittedName>
        <fullName evidence="2">Uncharacterized protein</fullName>
    </submittedName>
</protein>